<keyword evidence="3" id="KW-1185">Reference proteome</keyword>
<comment type="caution">
    <text evidence="2">The sequence shown here is derived from an EMBL/GenBank/DDBJ whole genome shotgun (WGS) entry which is preliminary data.</text>
</comment>
<organism evidence="2 3">
    <name type="scientific">Eleutherodactylus coqui</name>
    <name type="common">Puerto Rican coqui</name>
    <dbReference type="NCBI Taxonomy" id="57060"/>
    <lineage>
        <taxon>Eukaryota</taxon>
        <taxon>Metazoa</taxon>
        <taxon>Chordata</taxon>
        <taxon>Craniata</taxon>
        <taxon>Vertebrata</taxon>
        <taxon>Euteleostomi</taxon>
        <taxon>Amphibia</taxon>
        <taxon>Batrachia</taxon>
        <taxon>Anura</taxon>
        <taxon>Neobatrachia</taxon>
        <taxon>Hyloidea</taxon>
        <taxon>Eleutherodactylidae</taxon>
        <taxon>Eleutherodactylinae</taxon>
        <taxon>Eleutherodactylus</taxon>
        <taxon>Eleutherodactylus</taxon>
    </lineage>
</organism>
<sequence length="99" mass="10397">MTRVSARTRVAIVADTRPLSAIHLVSGEYRQQPQLPCQYSLSSATSSADPDAHSDISVQPGSSSPSSRHPLLLGSTRASGEGGVQQHTDVTVCAGDHRC</sequence>
<feature type="region of interest" description="Disordered" evidence="1">
    <location>
        <begin position="40"/>
        <end position="87"/>
    </location>
</feature>
<protein>
    <submittedName>
        <fullName evidence="2">Uncharacterized protein</fullName>
    </submittedName>
</protein>
<evidence type="ECO:0000313" key="3">
    <source>
        <dbReference type="Proteomes" id="UP000770717"/>
    </source>
</evidence>
<evidence type="ECO:0000313" key="2">
    <source>
        <dbReference type="EMBL" id="KAG9462875.1"/>
    </source>
</evidence>
<feature type="compositionally biased region" description="Low complexity" evidence="1">
    <location>
        <begin position="60"/>
        <end position="75"/>
    </location>
</feature>
<dbReference type="AlphaFoldDB" id="A0A8J6BG04"/>
<dbReference type="EMBL" id="WNTK01009102">
    <property type="protein sequence ID" value="KAG9462875.1"/>
    <property type="molecule type" value="Genomic_DNA"/>
</dbReference>
<accession>A0A8J6BG04</accession>
<proteinExistence type="predicted"/>
<evidence type="ECO:0000256" key="1">
    <source>
        <dbReference type="SAM" id="MobiDB-lite"/>
    </source>
</evidence>
<dbReference type="Proteomes" id="UP000770717">
    <property type="component" value="Unassembled WGS sequence"/>
</dbReference>
<reference evidence="2" key="1">
    <citation type="thesis" date="2020" institute="ProQuest LLC" country="789 East Eisenhower Parkway, Ann Arbor, MI, USA">
        <title>Comparative Genomics and Chromosome Evolution.</title>
        <authorList>
            <person name="Mudd A.B."/>
        </authorList>
    </citation>
    <scope>NUCLEOTIDE SEQUENCE</scope>
    <source>
        <strain evidence="2">HN-11 Male</strain>
        <tissue evidence="2">Kidney and liver</tissue>
    </source>
</reference>
<name>A0A8J6BG04_ELECQ</name>
<gene>
    <name evidence="2" type="ORF">GDO78_022947</name>
</gene>